<comment type="caution">
    <text evidence="1">The sequence shown here is derived from an EMBL/GenBank/DDBJ whole genome shotgun (WGS) entry which is preliminary data.</text>
</comment>
<dbReference type="EMBL" id="JBHSMT010000021">
    <property type="protein sequence ID" value="MFC5474681.1"/>
    <property type="molecule type" value="Genomic_DNA"/>
</dbReference>
<gene>
    <name evidence="1" type="ORF">ACFPM8_12025</name>
</gene>
<name>A0ABW0MCJ2_9BURK</name>
<evidence type="ECO:0000313" key="2">
    <source>
        <dbReference type="Proteomes" id="UP001596045"/>
    </source>
</evidence>
<dbReference type="Proteomes" id="UP001596045">
    <property type="component" value="Unassembled WGS sequence"/>
</dbReference>
<dbReference type="RefSeq" id="WP_378997789.1">
    <property type="nucleotide sequence ID" value="NZ_JBHSMT010000021.1"/>
</dbReference>
<proteinExistence type="predicted"/>
<reference evidence="2" key="1">
    <citation type="journal article" date="2019" name="Int. J. Syst. Evol. Microbiol.">
        <title>The Global Catalogue of Microorganisms (GCM) 10K type strain sequencing project: providing services to taxonomists for standard genome sequencing and annotation.</title>
        <authorList>
            <consortium name="The Broad Institute Genomics Platform"/>
            <consortium name="The Broad Institute Genome Sequencing Center for Infectious Disease"/>
            <person name="Wu L."/>
            <person name="Ma J."/>
        </authorList>
    </citation>
    <scope>NUCLEOTIDE SEQUENCE [LARGE SCALE GENOMIC DNA]</scope>
    <source>
        <strain evidence="2">JCM 17066</strain>
    </source>
</reference>
<accession>A0ABW0MCJ2</accession>
<sequence>MKTIYPSKNFLTDARRALNAHEIFEISIKGDWRGRMLAKEVGEWLPFDEVELIKKGTWKAPSVWCGLLMMLLHATHYMALSANYEMRSSVDGDSVVITYLPL</sequence>
<organism evidence="1 2">
    <name type="scientific">Paraherbaspirillum soli</name>
    <dbReference type="NCBI Taxonomy" id="631222"/>
    <lineage>
        <taxon>Bacteria</taxon>
        <taxon>Pseudomonadati</taxon>
        <taxon>Pseudomonadota</taxon>
        <taxon>Betaproteobacteria</taxon>
        <taxon>Burkholderiales</taxon>
        <taxon>Oxalobacteraceae</taxon>
        <taxon>Paraherbaspirillum</taxon>
    </lineage>
</organism>
<evidence type="ECO:0000313" key="1">
    <source>
        <dbReference type="EMBL" id="MFC5474681.1"/>
    </source>
</evidence>
<keyword evidence="2" id="KW-1185">Reference proteome</keyword>
<protein>
    <submittedName>
        <fullName evidence="1">Uncharacterized protein</fullName>
    </submittedName>
</protein>